<reference evidence="3" key="2">
    <citation type="submission" date="2016-02" db="EMBL/GenBank/DDBJ databases">
        <title>Genome sequencing of Aspergillus luchuensis NBRC 4314.</title>
        <authorList>
            <person name="Yamada O."/>
        </authorList>
    </citation>
    <scope>NUCLEOTIDE SEQUENCE [LARGE SCALE GENOMIC DNA]</scope>
    <source>
        <strain evidence="3">RIB 2604</strain>
    </source>
</reference>
<feature type="compositionally biased region" description="Low complexity" evidence="1">
    <location>
        <begin position="20"/>
        <end position="33"/>
    </location>
</feature>
<evidence type="ECO:0000256" key="1">
    <source>
        <dbReference type="SAM" id="MobiDB-lite"/>
    </source>
</evidence>
<evidence type="ECO:0000313" key="3">
    <source>
        <dbReference type="Proteomes" id="UP000075230"/>
    </source>
</evidence>
<reference evidence="2 3" key="1">
    <citation type="journal article" date="2016" name="DNA Res.">
        <title>Genome sequence of Aspergillus luchuensis NBRC 4314.</title>
        <authorList>
            <person name="Yamada O."/>
            <person name="Machida M."/>
            <person name="Hosoyama A."/>
            <person name="Goto M."/>
            <person name="Takahashi T."/>
            <person name="Futagami T."/>
            <person name="Yamagata Y."/>
            <person name="Takeuchi M."/>
            <person name="Kobayashi T."/>
            <person name="Koike H."/>
            <person name="Abe K."/>
            <person name="Asai K."/>
            <person name="Arita M."/>
            <person name="Fujita N."/>
            <person name="Fukuda K."/>
            <person name="Higa K."/>
            <person name="Horikawa H."/>
            <person name="Ishikawa T."/>
            <person name="Jinno K."/>
            <person name="Kato Y."/>
            <person name="Kirimura K."/>
            <person name="Mizutani O."/>
            <person name="Nakasone K."/>
            <person name="Sano M."/>
            <person name="Shiraishi Y."/>
            <person name="Tsukahara M."/>
            <person name="Gomi K."/>
        </authorList>
    </citation>
    <scope>NUCLEOTIDE SEQUENCE [LARGE SCALE GENOMIC DNA]</scope>
    <source>
        <strain evidence="2 3">RIB 2604</strain>
    </source>
</reference>
<protein>
    <submittedName>
        <fullName evidence="2">NADH-ubiquinone oxidoreductase, subunit G</fullName>
    </submittedName>
</protein>
<accession>A0A146FWL4</accession>
<gene>
    <name evidence="2" type="ORF">RIB2604_02903050</name>
</gene>
<organism evidence="2 3">
    <name type="scientific">Aspergillus kawachii</name>
    <name type="common">White koji mold</name>
    <name type="synonym">Aspergillus awamori var. kawachi</name>
    <dbReference type="NCBI Taxonomy" id="1069201"/>
    <lineage>
        <taxon>Eukaryota</taxon>
        <taxon>Fungi</taxon>
        <taxon>Dikarya</taxon>
        <taxon>Ascomycota</taxon>
        <taxon>Pezizomycotina</taxon>
        <taxon>Eurotiomycetes</taxon>
        <taxon>Eurotiomycetidae</taxon>
        <taxon>Eurotiales</taxon>
        <taxon>Aspergillaceae</taxon>
        <taxon>Aspergillus</taxon>
        <taxon>Aspergillus subgen. Circumdati</taxon>
    </lineage>
</organism>
<feature type="region of interest" description="Disordered" evidence="1">
    <location>
        <begin position="1"/>
        <end position="39"/>
    </location>
</feature>
<dbReference type="AlphaFoldDB" id="A0A146FWL4"/>
<feature type="region of interest" description="Disordered" evidence="1">
    <location>
        <begin position="85"/>
        <end position="106"/>
    </location>
</feature>
<keyword evidence="2" id="KW-0830">Ubiquinone</keyword>
<dbReference type="Proteomes" id="UP000075230">
    <property type="component" value="Unassembled WGS sequence"/>
</dbReference>
<proteinExistence type="predicted"/>
<name>A0A146FWL4_ASPKA</name>
<sequence>MKSYVRRSYESLVNTRKAARAAPATTERPTGPAVARGTPAPEEVLELELEPLLEEESLVEVEESELEVLVEVLVEVEAEALADFAKEEGTPLDPIRALDAPAGREP</sequence>
<comment type="caution">
    <text evidence="2">The sequence shown here is derived from an EMBL/GenBank/DDBJ whole genome shotgun (WGS) entry which is preliminary data.</text>
</comment>
<evidence type="ECO:0000313" key="2">
    <source>
        <dbReference type="EMBL" id="GAT29432.1"/>
    </source>
</evidence>
<dbReference type="EMBL" id="BCWF01000028">
    <property type="protein sequence ID" value="GAT29432.1"/>
    <property type="molecule type" value="Genomic_DNA"/>
</dbReference>